<dbReference type="Gene3D" id="1.10.10.60">
    <property type="entry name" value="Homeodomain-like"/>
    <property type="match status" value="1"/>
</dbReference>
<dbReference type="PROSITE" id="PS50045">
    <property type="entry name" value="SIGMA54_INTERACT_4"/>
    <property type="match status" value="1"/>
</dbReference>
<dbReference type="InterPro" id="IPR002197">
    <property type="entry name" value="HTH_Fis"/>
</dbReference>
<evidence type="ECO:0000313" key="6">
    <source>
        <dbReference type="EMBL" id="MBI5251609.1"/>
    </source>
</evidence>
<dbReference type="PRINTS" id="PR01590">
    <property type="entry name" value="HTHFIS"/>
</dbReference>
<dbReference type="Pfam" id="PF02954">
    <property type="entry name" value="HTH_8"/>
    <property type="match status" value="1"/>
</dbReference>
<name>A0A9D6Z515_9BACT</name>
<evidence type="ECO:0000256" key="3">
    <source>
        <dbReference type="ARBA" id="ARBA00023015"/>
    </source>
</evidence>
<dbReference type="InterPro" id="IPR058031">
    <property type="entry name" value="AAA_lid_NorR"/>
</dbReference>
<accession>A0A9D6Z515</accession>
<dbReference type="GO" id="GO:0043565">
    <property type="term" value="F:sequence-specific DNA binding"/>
    <property type="evidence" value="ECO:0007669"/>
    <property type="project" value="InterPro"/>
</dbReference>
<dbReference type="InterPro" id="IPR009057">
    <property type="entry name" value="Homeodomain-like_sf"/>
</dbReference>
<dbReference type="SUPFAM" id="SSF52540">
    <property type="entry name" value="P-loop containing nucleoside triphosphate hydrolases"/>
    <property type="match status" value="1"/>
</dbReference>
<keyword evidence="4" id="KW-0804">Transcription</keyword>
<dbReference type="GO" id="GO:0006355">
    <property type="term" value="P:regulation of DNA-templated transcription"/>
    <property type="evidence" value="ECO:0007669"/>
    <property type="project" value="InterPro"/>
</dbReference>
<evidence type="ECO:0000256" key="4">
    <source>
        <dbReference type="ARBA" id="ARBA00023163"/>
    </source>
</evidence>
<feature type="domain" description="Sigma-54 factor interaction" evidence="5">
    <location>
        <begin position="1"/>
        <end position="115"/>
    </location>
</feature>
<evidence type="ECO:0000259" key="5">
    <source>
        <dbReference type="PROSITE" id="PS50045"/>
    </source>
</evidence>
<keyword evidence="1" id="KW-0547">Nucleotide-binding</keyword>
<evidence type="ECO:0000256" key="1">
    <source>
        <dbReference type="ARBA" id="ARBA00022741"/>
    </source>
</evidence>
<organism evidence="6 7">
    <name type="scientific">Desulfomonile tiedjei</name>
    <dbReference type="NCBI Taxonomy" id="2358"/>
    <lineage>
        <taxon>Bacteria</taxon>
        <taxon>Pseudomonadati</taxon>
        <taxon>Thermodesulfobacteriota</taxon>
        <taxon>Desulfomonilia</taxon>
        <taxon>Desulfomonilales</taxon>
        <taxon>Desulfomonilaceae</taxon>
        <taxon>Desulfomonile</taxon>
    </lineage>
</organism>
<dbReference type="EMBL" id="JACRDE010000500">
    <property type="protein sequence ID" value="MBI5251609.1"/>
    <property type="molecule type" value="Genomic_DNA"/>
</dbReference>
<keyword evidence="2" id="KW-0067">ATP-binding</keyword>
<dbReference type="AlphaFoldDB" id="A0A9D6Z515"/>
<reference evidence="6" key="1">
    <citation type="submission" date="2020-07" db="EMBL/GenBank/DDBJ databases">
        <title>Huge and variable diversity of episymbiotic CPR bacteria and DPANN archaea in groundwater ecosystems.</title>
        <authorList>
            <person name="He C.Y."/>
            <person name="Keren R."/>
            <person name="Whittaker M."/>
            <person name="Farag I.F."/>
            <person name="Doudna J."/>
            <person name="Cate J.H.D."/>
            <person name="Banfield J.F."/>
        </authorList>
    </citation>
    <scope>NUCLEOTIDE SEQUENCE</scope>
    <source>
        <strain evidence="6">NC_groundwater_1664_Pr3_B-0.1um_52_9</strain>
    </source>
</reference>
<dbReference type="PANTHER" id="PTHR32071:SF81">
    <property type="entry name" value="PROPIONATE CATABOLISM OPERON REGULATORY PROTEIN"/>
    <property type="match status" value="1"/>
</dbReference>
<dbReference type="PANTHER" id="PTHR32071">
    <property type="entry name" value="TRANSCRIPTIONAL REGULATORY PROTEIN"/>
    <property type="match status" value="1"/>
</dbReference>
<evidence type="ECO:0000256" key="2">
    <source>
        <dbReference type="ARBA" id="ARBA00022840"/>
    </source>
</evidence>
<dbReference type="Pfam" id="PF25601">
    <property type="entry name" value="AAA_lid_14"/>
    <property type="match status" value="1"/>
</dbReference>
<keyword evidence="3" id="KW-0805">Transcription regulation</keyword>
<evidence type="ECO:0000313" key="7">
    <source>
        <dbReference type="Proteomes" id="UP000807825"/>
    </source>
</evidence>
<dbReference type="InterPro" id="IPR027417">
    <property type="entry name" value="P-loop_NTPase"/>
</dbReference>
<protein>
    <submittedName>
        <fullName evidence="6">Sigma-54-dependent Fis family transcriptional regulator</fullName>
    </submittedName>
</protein>
<dbReference type="Pfam" id="PF00158">
    <property type="entry name" value="Sigma54_activat"/>
    <property type="match status" value="1"/>
</dbReference>
<dbReference type="GO" id="GO:0005524">
    <property type="term" value="F:ATP binding"/>
    <property type="evidence" value="ECO:0007669"/>
    <property type="project" value="UniProtKB-KW"/>
</dbReference>
<proteinExistence type="predicted"/>
<comment type="caution">
    <text evidence="6">The sequence shown here is derived from an EMBL/GenBank/DDBJ whole genome shotgun (WGS) entry which is preliminary data.</text>
</comment>
<dbReference type="InterPro" id="IPR002078">
    <property type="entry name" value="Sigma_54_int"/>
</dbReference>
<dbReference type="Proteomes" id="UP000807825">
    <property type="component" value="Unassembled WGS sequence"/>
</dbReference>
<sequence length="211" mass="23934">AIQEKSFFRVGGTKAVTVDVRLIVATNEDLNAAVRNGSFSRDLFYRLSEFTIIIPPLRNRKEDMLHIANRLLEATNTELSKRVSGFSQEAIRTLTEYSWPGNIRQLRSAVRRAVLQADGWIEPVHLSLEESLKPETDESAASPEFKWTEGLSLKEMVRRSTADLEKRILVEALRKTGGNKAKAARLLQMDYTTIHAKIKQYKITVDSEDDT</sequence>
<gene>
    <name evidence="6" type="ORF">HY912_19125</name>
</gene>
<dbReference type="Gene3D" id="3.40.50.300">
    <property type="entry name" value="P-loop containing nucleotide triphosphate hydrolases"/>
    <property type="match status" value="1"/>
</dbReference>
<dbReference type="SUPFAM" id="SSF46689">
    <property type="entry name" value="Homeodomain-like"/>
    <property type="match status" value="1"/>
</dbReference>
<feature type="non-terminal residue" evidence="6">
    <location>
        <position position="1"/>
    </location>
</feature>
<dbReference type="Gene3D" id="1.10.8.60">
    <property type="match status" value="1"/>
</dbReference>